<comment type="caution">
    <text evidence="6">The sequence shown here is derived from an EMBL/GenBank/DDBJ whole genome shotgun (WGS) entry which is preliminary data.</text>
</comment>
<protein>
    <recommendedName>
        <fullName evidence="2">diguanylate cyclase</fullName>
        <ecNumber evidence="2">2.7.7.65</ecNumber>
    </recommendedName>
</protein>
<feature type="transmembrane region" description="Helical" evidence="4">
    <location>
        <begin position="7"/>
        <end position="25"/>
    </location>
</feature>
<dbReference type="EMBL" id="QGGU01000012">
    <property type="protein sequence ID" value="PWK46798.1"/>
    <property type="molecule type" value="Genomic_DNA"/>
</dbReference>
<dbReference type="PANTHER" id="PTHR45138:SF9">
    <property type="entry name" value="DIGUANYLATE CYCLASE DGCM-RELATED"/>
    <property type="match status" value="1"/>
</dbReference>
<gene>
    <name evidence="6" type="ORF">C8D97_11234</name>
</gene>
<evidence type="ECO:0000313" key="7">
    <source>
        <dbReference type="Proteomes" id="UP000245790"/>
    </source>
</evidence>
<dbReference type="Pfam" id="PF00990">
    <property type="entry name" value="GGDEF"/>
    <property type="match status" value="1"/>
</dbReference>
<keyword evidence="7" id="KW-1185">Reference proteome</keyword>
<dbReference type="InterPro" id="IPR029787">
    <property type="entry name" value="Nucleotide_cyclase"/>
</dbReference>
<keyword evidence="4" id="KW-1133">Transmembrane helix</keyword>
<feature type="domain" description="GGDEF" evidence="5">
    <location>
        <begin position="189"/>
        <end position="318"/>
    </location>
</feature>
<comment type="cofactor">
    <cofactor evidence="1">
        <name>Mg(2+)</name>
        <dbReference type="ChEBI" id="CHEBI:18420"/>
    </cofactor>
</comment>
<dbReference type="RefSeq" id="WP_109764671.1">
    <property type="nucleotide sequence ID" value="NZ_QGGU01000012.1"/>
</dbReference>
<dbReference type="Proteomes" id="UP000245790">
    <property type="component" value="Unassembled WGS sequence"/>
</dbReference>
<name>A0A316FD34_9GAMM</name>
<dbReference type="AlphaFoldDB" id="A0A316FD34"/>
<keyword evidence="4" id="KW-0812">Transmembrane</keyword>
<evidence type="ECO:0000259" key="5">
    <source>
        <dbReference type="PROSITE" id="PS50887"/>
    </source>
</evidence>
<dbReference type="NCBIfam" id="TIGR00254">
    <property type="entry name" value="GGDEF"/>
    <property type="match status" value="1"/>
</dbReference>
<dbReference type="PROSITE" id="PS50887">
    <property type="entry name" value="GGDEF"/>
    <property type="match status" value="1"/>
</dbReference>
<sequence>MLNHSVKLKIFLVSAFALLIGAIFKAVENDFIVVVADVLMVGIFLLAAFQVATKRERNPSDFFILQMVTLFYMLVVYRSPEVIYLWSYPLVMAYYFLLPHQKAISLNGVLLAWSALITYSFLPIEYFARYIVTLSTASVFAYSFSVLVAKQSEILKQQAQTDILTGLSNRRAMEAELVTELSRLKRYKGDSCLMILDIDHFKSINDKFGHAKGDKALNALANIVKQRLRKCDRIFRYGGEEFVIILPNTELQHGVLLAEYFRELVSHTELIDEVNLTISVGVTEMVVGEDWKTCFERADRHLYVAKKQGRNRTVSDKEDFLQIINGGVG</sequence>
<dbReference type="InterPro" id="IPR043128">
    <property type="entry name" value="Rev_trsase/Diguanyl_cyclase"/>
</dbReference>
<dbReference type="SMART" id="SM00267">
    <property type="entry name" value="GGDEF"/>
    <property type="match status" value="1"/>
</dbReference>
<feature type="transmembrane region" description="Helical" evidence="4">
    <location>
        <begin position="105"/>
        <end position="124"/>
    </location>
</feature>
<evidence type="ECO:0000256" key="2">
    <source>
        <dbReference type="ARBA" id="ARBA00012528"/>
    </source>
</evidence>
<dbReference type="OrthoDB" id="9812260at2"/>
<evidence type="ECO:0000313" key="6">
    <source>
        <dbReference type="EMBL" id="PWK46798.1"/>
    </source>
</evidence>
<comment type="catalytic activity">
    <reaction evidence="3">
        <text>2 GTP = 3',3'-c-di-GMP + 2 diphosphate</text>
        <dbReference type="Rhea" id="RHEA:24898"/>
        <dbReference type="ChEBI" id="CHEBI:33019"/>
        <dbReference type="ChEBI" id="CHEBI:37565"/>
        <dbReference type="ChEBI" id="CHEBI:58805"/>
        <dbReference type="EC" id="2.7.7.65"/>
    </reaction>
</comment>
<keyword evidence="4" id="KW-0472">Membrane</keyword>
<dbReference type="InterPro" id="IPR050469">
    <property type="entry name" value="Diguanylate_Cyclase"/>
</dbReference>
<dbReference type="Gene3D" id="3.30.70.270">
    <property type="match status" value="1"/>
</dbReference>
<dbReference type="SUPFAM" id="SSF55073">
    <property type="entry name" value="Nucleotide cyclase"/>
    <property type="match status" value="1"/>
</dbReference>
<dbReference type="FunFam" id="3.30.70.270:FF:000001">
    <property type="entry name" value="Diguanylate cyclase domain protein"/>
    <property type="match status" value="1"/>
</dbReference>
<dbReference type="CDD" id="cd01949">
    <property type="entry name" value="GGDEF"/>
    <property type="match status" value="1"/>
</dbReference>
<dbReference type="InterPro" id="IPR000160">
    <property type="entry name" value="GGDEF_dom"/>
</dbReference>
<reference evidence="6 7" key="1">
    <citation type="submission" date="2018-05" db="EMBL/GenBank/DDBJ databases">
        <title>Genomic Encyclopedia of Type Strains, Phase IV (KMG-IV): sequencing the most valuable type-strain genomes for metagenomic binning, comparative biology and taxonomic classification.</title>
        <authorList>
            <person name="Goeker M."/>
        </authorList>
    </citation>
    <scope>NUCLEOTIDE SEQUENCE [LARGE SCALE GENOMIC DNA]</scope>
    <source>
        <strain evidence="6 7">DSM 25350</strain>
    </source>
</reference>
<feature type="transmembrane region" description="Helical" evidence="4">
    <location>
        <begin position="130"/>
        <end position="149"/>
    </location>
</feature>
<evidence type="ECO:0000256" key="1">
    <source>
        <dbReference type="ARBA" id="ARBA00001946"/>
    </source>
</evidence>
<feature type="transmembrane region" description="Helical" evidence="4">
    <location>
        <begin position="31"/>
        <end position="49"/>
    </location>
</feature>
<evidence type="ECO:0000256" key="4">
    <source>
        <dbReference type="SAM" id="Phobius"/>
    </source>
</evidence>
<accession>A0A316FD34</accession>
<organism evidence="6 7">
    <name type="scientific">Pleionea mediterranea</name>
    <dbReference type="NCBI Taxonomy" id="523701"/>
    <lineage>
        <taxon>Bacteria</taxon>
        <taxon>Pseudomonadati</taxon>
        <taxon>Pseudomonadota</taxon>
        <taxon>Gammaproteobacteria</taxon>
        <taxon>Oceanospirillales</taxon>
        <taxon>Pleioneaceae</taxon>
        <taxon>Pleionea</taxon>
    </lineage>
</organism>
<evidence type="ECO:0000256" key="3">
    <source>
        <dbReference type="ARBA" id="ARBA00034247"/>
    </source>
</evidence>
<dbReference type="EC" id="2.7.7.65" evidence="2"/>
<dbReference type="GO" id="GO:0052621">
    <property type="term" value="F:diguanylate cyclase activity"/>
    <property type="evidence" value="ECO:0007669"/>
    <property type="project" value="UniProtKB-EC"/>
</dbReference>
<dbReference type="PANTHER" id="PTHR45138">
    <property type="entry name" value="REGULATORY COMPONENTS OF SENSORY TRANSDUCTION SYSTEM"/>
    <property type="match status" value="1"/>
</dbReference>
<proteinExistence type="predicted"/>